<dbReference type="InterPro" id="IPR050256">
    <property type="entry name" value="Glycosyltransferase_2"/>
</dbReference>
<organism evidence="9 10">
    <name type="scientific">Xanthobacter autotrophicus</name>
    <dbReference type="NCBI Taxonomy" id="280"/>
    <lineage>
        <taxon>Bacteria</taxon>
        <taxon>Pseudomonadati</taxon>
        <taxon>Pseudomonadota</taxon>
        <taxon>Alphaproteobacteria</taxon>
        <taxon>Hyphomicrobiales</taxon>
        <taxon>Xanthobacteraceae</taxon>
        <taxon>Xanthobacter</taxon>
    </lineage>
</organism>
<keyword evidence="6 7" id="KW-0472">Membrane</keyword>
<feature type="domain" description="Glycosyltransferase 2-like" evidence="8">
    <location>
        <begin position="19"/>
        <end position="179"/>
    </location>
</feature>
<dbReference type="Pfam" id="PF00535">
    <property type="entry name" value="Glycos_transf_2"/>
    <property type="match status" value="1"/>
</dbReference>
<dbReference type="SUPFAM" id="SSF53448">
    <property type="entry name" value="Nucleotide-diphospho-sugar transferases"/>
    <property type="match status" value="1"/>
</dbReference>
<proteinExistence type="predicted"/>
<dbReference type="InterPro" id="IPR001173">
    <property type="entry name" value="Glyco_trans_2-like"/>
</dbReference>
<name>A0A6C1KDF9_XANAU</name>
<dbReference type="CDD" id="cd04187">
    <property type="entry name" value="DPM1_like_bac"/>
    <property type="match status" value="1"/>
</dbReference>
<evidence type="ECO:0000256" key="1">
    <source>
        <dbReference type="ARBA" id="ARBA00004141"/>
    </source>
</evidence>
<evidence type="ECO:0000256" key="6">
    <source>
        <dbReference type="ARBA" id="ARBA00023136"/>
    </source>
</evidence>
<accession>A0A6C1KDF9</accession>
<feature type="transmembrane region" description="Helical" evidence="7">
    <location>
        <begin position="248"/>
        <end position="269"/>
    </location>
</feature>
<feature type="transmembrane region" description="Helical" evidence="7">
    <location>
        <begin position="281"/>
        <end position="307"/>
    </location>
</feature>
<evidence type="ECO:0000313" key="10">
    <source>
        <dbReference type="Proteomes" id="UP000305131"/>
    </source>
</evidence>
<dbReference type="Proteomes" id="UP000305131">
    <property type="component" value="Unassembled WGS sequence"/>
</dbReference>
<reference evidence="9 10" key="1">
    <citation type="submission" date="2019-05" db="EMBL/GenBank/DDBJ databases">
        <authorList>
            <person name="Zhou X."/>
        </authorList>
    </citation>
    <scope>NUCLEOTIDE SEQUENCE [LARGE SCALE GENOMIC DNA]</scope>
    <source>
        <strain evidence="9 10">DSM 432</strain>
    </source>
</reference>
<dbReference type="GO" id="GO:0005886">
    <property type="term" value="C:plasma membrane"/>
    <property type="evidence" value="ECO:0007669"/>
    <property type="project" value="TreeGrafter"/>
</dbReference>
<keyword evidence="4 7" id="KW-0812">Transmembrane</keyword>
<evidence type="ECO:0000313" key="9">
    <source>
        <dbReference type="EMBL" id="TLX42295.1"/>
    </source>
</evidence>
<protein>
    <submittedName>
        <fullName evidence="9">Glycosyltransferase family 2 protein</fullName>
    </submittedName>
</protein>
<sequence length="363" mass="38960">MSLHSLRVPGGSIMTPNLSIVVPLYNELEGLPFFHADLSAAAAAEARARGLTMEIVYVDDGSRDGSAALAASLPVLGIDIQVVALSRNFGKEAALMAGLDHARGDAVMFMDGDGQHPPEMIPTFLRLWKDEGYDVAYAVKADRSDEAASRRLFVRAFYKLLNFGAATPIPEDAADFRILSPRAAAALRRMPERNRFFKGLSSWIGFRQIAVPYRPAPRAHGSTSWSFLRLLGLSMEALTSFSPAPLRLAAAFGAVLAGLALFYGSWIVVERLVWGIPLPGYPSIVVGLMVIGGTQLLVMGLMGEYIARILSEIKARPVYYVADHVLNRAPAEATGHPLTGQPIAGQPFAGPGHPSALASRAEP</sequence>
<evidence type="ECO:0000256" key="7">
    <source>
        <dbReference type="SAM" id="Phobius"/>
    </source>
</evidence>
<keyword evidence="5 7" id="KW-1133">Transmembrane helix</keyword>
<gene>
    <name evidence="9" type="ORF">FBQ73_15795</name>
</gene>
<evidence type="ECO:0000256" key="4">
    <source>
        <dbReference type="ARBA" id="ARBA00022692"/>
    </source>
</evidence>
<evidence type="ECO:0000256" key="3">
    <source>
        <dbReference type="ARBA" id="ARBA00022679"/>
    </source>
</evidence>
<keyword evidence="2" id="KW-0328">Glycosyltransferase</keyword>
<comment type="subcellular location">
    <subcellularLocation>
        <location evidence="1">Membrane</location>
        <topology evidence="1">Multi-pass membrane protein</topology>
    </subcellularLocation>
</comment>
<dbReference type="PANTHER" id="PTHR48090:SF1">
    <property type="entry name" value="PROPHAGE BACTOPRENOL GLUCOSYL TRANSFERASE HOMOLOG"/>
    <property type="match status" value="1"/>
</dbReference>
<keyword evidence="3 9" id="KW-0808">Transferase</keyword>
<dbReference type="InterPro" id="IPR029044">
    <property type="entry name" value="Nucleotide-diphossugar_trans"/>
</dbReference>
<dbReference type="PANTHER" id="PTHR48090">
    <property type="entry name" value="UNDECAPRENYL-PHOSPHATE 4-DEOXY-4-FORMAMIDO-L-ARABINOSE TRANSFERASE-RELATED"/>
    <property type="match status" value="1"/>
</dbReference>
<evidence type="ECO:0000259" key="8">
    <source>
        <dbReference type="Pfam" id="PF00535"/>
    </source>
</evidence>
<dbReference type="AlphaFoldDB" id="A0A6C1KDF9"/>
<comment type="caution">
    <text evidence="9">The sequence shown here is derived from an EMBL/GenBank/DDBJ whole genome shotgun (WGS) entry which is preliminary data.</text>
</comment>
<dbReference type="OrthoDB" id="9807795at2"/>
<dbReference type="GO" id="GO:0016757">
    <property type="term" value="F:glycosyltransferase activity"/>
    <property type="evidence" value="ECO:0007669"/>
    <property type="project" value="UniProtKB-KW"/>
</dbReference>
<dbReference type="EMBL" id="VAUP01000031">
    <property type="protein sequence ID" value="TLX42295.1"/>
    <property type="molecule type" value="Genomic_DNA"/>
</dbReference>
<evidence type="ECO:0000256" key="5">
    <source>
        <dbReference type="ARBA" id="ARBA00022989"/>
    </source>
</evidence>
<dbReference type="Gene3D" id="3.90.550.10">
    <property type="entry name" value="Spore Coat Polysaccharide Biosynthesis Protein SpsA, Chain A"/>
    <property type="match status" value="1"/>
</dbReference>
<evidence type="ECO:0000256" key="2">
    <source>
        <dbReference type="ARBA" id="ARBA00022676"/>
    </source>
</evidence>